<dbReference type="SUPFAM" id="SSF56672">
    <property type="entry name" value="DNA/RNA polymerases"/>
    <property type="match status" value="1"/>
</dbReference>
<dbReference type="PANTHER" id="PTHR24559:SF435">
    <property type="entry name" value="RIBONUCLEASE H"/>
    <property type="match status" value="1"/>
</dbReference>
<dbReference type="Proteomes" id="UP000735302">
    <property type="component" value="Unassembled WGS sequence"/>
</dbReference>
<sequence length="257" mass="29469">MYQSSRLIVTRAGRSLAALLYQGHDALHIASNIWIEVPVKLRKYVSHPQTHALVERMPNPKVKELDVSPALHVLNSEKSLFISLYNTSNRTIRLVPGTQVAQMSPITVASMVDSESPVLPDIRRVNISPSERESLQELLNEWKDVFSQNDLDLGHYDGLKHKIDLTDEHPFKQRYKRIPPHMLEEVADHLRQLEASGVIRPSKSPFSLPVVCCRKKDRRLRLCVDYRLLNTRTKKDNYCLPRIEEILDSLKGAAFFS</sequence>
<dbReference type="InterPro" id="IPR043128">
    <property type="entry name" value="Rev_trsase/Diguanyl_cyclase"/>
</dbReference>
<name>A0AAV3YWZ1_9GAST</name>
<dbReference type="EMBL" id="BLXT01001622">
    <property type="protein sequence ID" value="GFN86890.1"/>
    <property type="molecule type" value="Genomic_DNA"/>
</dbReference>
<dbReference type="InterPro" id="IPR043502">
    <property type="entry name" value="DNA/RNA_pol_sf"/>
</dbReference>
<reference evidence="1 2" key="1">
    <citation type="journal article" date="2021" name="Elife">
        <title>Chloroplast acquisition without the gene transfer in kleptoplastic sea slugs, Plakobranchus ocellatus.</title>
        <authorList>
            <person name="Maeda T."/>
            <person name="Takahashi S."/>
            <person name="Yoshida T."/>
            <person name="Shimamura S."/>
            <person name="Takaki Y."/>
            <person name="Nagai Y."/>
            <person name="Toyoda A."/>
            <person name="Suzuki Y."/>
            <person name="Arimoto A."/>
            <person name="Ishii H."/>
            <person name="Satoh N."/>
            <person name="Nishiyama T."/>
            <person name="Hasebe M."/>
            <person name="Maruyama T."/>
            <person name="Minagawa J."/>
            <person name="Obokata J."/>
            <person name="Shigenobu S."/>
        </authorList>
    </citation>
    <scope>NUCLEOTIDE SEQUENCE [LARGE SCALE GENOMIC DNA]</scope>
</reference>
<evidence type="ECO:0000313" key="1">
    <source>
        <dbReference type="EMBL" id="GFN86890.1"/>
    </source>
</evidence>
<organism evidence="1 2">
    <name type="scientific">Plakobranchus ocellatus</name>
    <dbReference type="NCBI Taxonomy" id="259542"/>
    <lineage>
        <taxon>Eukaryota</taxon>
        <taxon>Metazoa</taxon>
        <taxon>Spiralia</taxon>
        <taxon>Lophotrochozoa</taxon>
        <taxon>Mollusca</taxon>
        <taxon>Gastropoda</taxon>
        <taxon>Heterobranchia</taxon>
        <taxon>Euthyneura</taxon>
        <taxon>Panpulmonata</taxon>
        <taxon>Sacoglossa</taxon>
        <taxon>Placobranchoidea</taxon>
        <taxon>Plakobranchidae</taxon>
        <taxon>Plakobranchus</taxon>
    </lineage>
</organism>
<proteinExistence type="predicted"/>
<comment type="caution">
    <text evidence="1">The sequence shown here is derived from an EMBL/GenBank/DDBJ whole genome shotgun (WGS) entry which is preliminary data.</text>
</comment>
<gene>
    <name evidence="1" type="ORF">PoB_001339600</name>
</gene>
<dbReference type="InterPro" id="IPR053134">
    <property type="entry name" value="RNA-dir_DNA_polymerase"/>
</dbReference>
<keyword evidence="2" id="KW-1185">Reference proteome</keyword>
<dbReference type="PANTHER" id="PTHR24559">
    <property type="entry name" value="TRANSPOSON TY3-I GAG-POL POLYPROTEIN"/>
    <property type="match status" value="1"/>
</dbReference>
<protein>
    <submittedName>
        <fullName evidence="1">Pol polyprotein</fullName>
    </submittedName>
</protein>
<accession>A0AAV3YWZ1</accession>
<evidence type="ECO:0000313" key="2">
    <source>
        <dbReference type="Proteomes" id="UP000735302"/>
    </source>
</evidence>
<dbReference type="AlphaFoldDB" id="A0AAV3YWZ1"/>
<dbReference type="Gene3D" id="3.10.10.10">
    <property type="entry name" value="HIV Type 1 Reverse Transcriptase, subunit A, domain 1"/>
    <property type="match status" value="1"/>
</dbReference>
<dbReference type="Gene3D" id="3.30.70.270">
    <property type="match status" value="1"/>
</dbReference>